<feature type="domain" description="Disease resistance protein winged helix" evidence="8">
    <location>
        <begin position="229"/>
        <end position="300"/>
    </location>
</feature>
<accession>A0A2G9GD61</accession>
<organism evidence="10 11">
    <name type="scientific">Handroanthus impetiginosus</name>
    <dbReference type="NCBI Taxonomy" id="429701"/>
    <lineage>
        <taxon>Eukaryota</taxon>
        <taxon>Viridiplantae</taxon>
        <taxon>Streptophyta</taxon>
        <taxon>Embryophyta</taxon>
        <taxon>Tracheophyta</taxon>
        <taxon>Spermatophyta</taxon>
        <taxon>Magnoliopsida</taxon>
        <taxon>eudicotyledons</taxon>
        <taxon>Gunneridae</taxon>
        <taxon>Pentapetalae</taxon>
        <taxon>asterids</taxon>
        <taxon>lamiids</taxon>
        <taxon>Lamiales</taxon>
        <taxon>Bignoniaceae</taxon>
        <taxon>Crescentiina</taxon>
        <taxon>Tabebuia alliance</taxon>
        <taxon>Handroanthus</taxon>
    </lineage>
</organism>
<dbReference type="InterPro" id="IPR036388">
    <property type="entry name" value="WH-like_DNA-bd_sf"/>
</dbReference>
<dbReference type="EMBL" id="NKXS01005586">
    <property type="protein sequence ID" value="PIN03236.1"/>
    <property type="molecule type" value="Genomic_DNA"/>
</dbReference>
<evidence type="ECO:0000259" key="7">
    <source>
        <dbReference type="Pfam" id="PF00931"/>
    </source>
</evidence>
<dbReference type="GO" id="GO:0043531">
    <property type="term" value="F:ADP binding"/>
    <property type="evidence" value="ECO:0007669"/>
    <property type="project" value="InterPro"/>
</dbReference>
<evidence type="ECO:0000313" key="10">
    <source>
        <dbReference type="EMBL" id="PIN03236.1"/>
    </source>
</evidence>
<comment type="caution">
    <text evidence="10">The sequence shown here is derived from an EMBL/GenBank/DDBJ whole genome shotgun (WGS) entry which is preliminary data.</text>
</comment>
<dbReference type="InterPro" id="IPR027417">
    <property type="entry name" value="P-loop_NTPase"/>
</dbReference>
<dbReference type="GO" id="GO:0005524">
    <property type="term" value="F:ATP binding"/>
    <property type="evidence" value="ECO:0007669"/>
    <property type="project" value="UniProtKB-KW"/>
</dbReference>
<keyword evidence="3" id="KW-0677">Repeat</keyword>
<dbReference type="SUPFAM" id="SSF52058">
    <property type="entry name" value="L domain-like"/>
    <property type="match status" value="1"/>
</dbReference>
<keyword evidence="4" id="KW-0547">Nucleotide-binding</keyword>
<dbReference type="STRING" id="429701.A0A2G9GD61"/>
<keyword evidence="5" id="KW-0611">Plant defense</keyword>
<dbReference type="Gene3D" id="3.80.10.10">
    <property type="entry name" value="Ribonuclease Inhibitor"/>
    <property type="match status" value="1"/>
</dbReference>
<dbReference type="InterPro" id="IPR058922">
    <property type="entry name" value="WHD_DRP"/>
</dbReference>
<evidence type="ECO:0000256" key="6">
    <source>
        <dbReference type="ARBA" id="ARBA00022840"/>
    </source>
</evidence>
<dbReference type="Pfam" id="PF23559">
    <property type="entry name" value="WHD_DRP"/>
    <property type="match status" value="1"/>
</dbReference>
<dbReference type="InterPro" id="IPR056789">
    <property type="entry name" value="LRR_R13L1-DRL21"/>
</dbReference>
<evidence type="ECO:0000313" key="11">
    <source>
        <dbReference type="Proteomes" id="UP000231279"/>
    </source>
</evidence>
<dbReference type="AlphaFoldDB" id="A0A2G9GD61"/>
<evidence type="ECO:0000256" key="2">
    <source>
        <dbReference type="ARBA" id="ARBA00022614"/>
    </source>
</evidence>
<dbReference type="InterPro" id="IPR002182">
    <property type="entry name" value="NB-ARC"/>
</dbReference>
<dbReference type="Pfam" id="PF00931">
    <property type="entry name" value="NB-ARC"/>
    <property type="match status" value="1"/>
</dbReference>
<dbReference type="PANTHER" id="PTHR23155:SF1139">
    <property type="entry name" value="CC-NBS-LRR RESISTANCE PROTEIN"/>
    <property type="match status" value="1"/>
</dbReference>
<dbReference type="InterPro" id="IPR042197">
    <property type="entry name" value="Apaf_helical"/>
</dbReference>
<evidence type="ECO:0000256" key="1">
    <source>
        <dbReference type="ARBA" id="ARBA00008894"/>
    </source>
</evidence>
<dbReference type="InterPro" id="IPR032675">
    <property type="entry name" value="LRR_dom_sf"/>
</dbReference>
<evidence type="ECO:0000256" key="3">
    <source>
        <dbReference type="ARBA" id="ARBA00022737"/>
    </source>
</evidence>
<protein>
    <submittedName>
        <fullName evidence="10">Apoptotic ATPase</fullName>
    </submittedName>
</protein>
<evidence type="ECO:0000256" key="4">
    <source>
        <dbReference type="ARBA" id="ARBA00022741"/>
    </source>
</evidence>
<reference evidence="11" key="1">
    <citation type="journal article" date="2018" name="Gigascience">
        <title>Genome assembly of the Pink Ipe (Handroanthus impetiginosus, Bignoniaceae), a highly valued, ecologically keystone Neotropical timber forest tree.</title>
        <authorList>
            <person name="Silva-Junior O.B."/>
            <person name="Grattapaglia D."/>
            <person name="Novaes E."/>
            <person name="Collevatti R.G."/>
        </authorList>
    </citation>
    <scope>NUCLEOTIDE SEQUENCE [LARGE SCALE GENOMIC DNA]</scope>
    <source>
        <strain evidence="11">cv. UFG-1</strain>
    </source>
</reference>
<dbReference type="PANTHER" id="PTHR23155">
    <property type="entry name" value="DISEASE RESISTANCE PROTEIN RP"/>
    <property type="match status" value="1"/>
</dbReference>
<dbReference type="Gene3D" id="1.10.10.10">
    <property type="entry name" value="Winged helix-like DNA-binding domain superfamily/Winged helix DNA-binding domain"/>
    <property type="match status" value="1"/>
</dbReference>
<evidence type="ECO:0000256" key="5">
    <source>
        <dbReference type="ARBA" id="ARBA00022821"/>
    </source>
</evidence>
<dbReference type="Proteomes" id="UP000231279">
    <property type="component" value="Unassembled WGS sequence"/>
</dbReference>
<dbReference type="GO" id="GO:0098542">
    <property type="term" value="P:defense response to other organism"/>
    <property type="evidence" value="ECO:0007669"/>
    <property type="project" value="TreeGrafter"/>
</dbReference>
<name>A0A2G9GD61_9LAMI</name>
<dbReference type="Pfam" id="PF25019">
    <property type="entry name" value="LRR_R13L1-DRL21"/>
    <property type="match status" value="1"/>
</dbReference>
<dbReference type="FunFam" id="1.10.10.10:FF:000322">
    <property type="entry name" value="Probable disease resistance protein At1g63360"/>
    <property type="match status" value="1"/>
</dbReference>
<dbReference type="Gene3D" id="3.40.50.300">
    <property type="entry name" value="P-loop containing nucleotide triphosphate hydrolases"/>
    <property type="match status" value="1"/>
</dbReference>
<sequence>MGGLGKTTLARQVFSHEKIKTDFEMQIWVYVSRTFDAVSIFKKILESLTPGNKIKNRESVLREIKKELGHKRYLLVLDDVWNDSREKWDDFFNSLSGISSAMGNGIIVTTRGENFASIVQTLPIYELESLSEDKCWSIIRAKAFREGAVPLEFETIGRRIANRCQGLPLAAKVVGGLLCNKSKEEWLAVEKDSLSNFGEDGNTVLKVLKLSFDHLSLPSLKKCFAYCSIFPKGFRMEREQLIELWMAEGFLTTDRSNDMETEGNKFFNSLVQNSLLQVVERDFYGNITFCNMHDLVHDVASSVLGSGSICVNDESLHAIHQVRYICVESIRDDPFPIPKQQARCVRTLILKREVSDNMLLDFKNLHALVLMNQDVRELPSLIGNLIHLRLLDMSETSVERLPDSVGKLYLLQTLRVGTKYEWNNHFKRLPNTLKKLTSLRHLHIPNIELPPEIGKLTSLQTLPFFQVGHKKGYQIGELGSLKYLKGKLGIYNLERVDGKEEAKSARLFQKANIVELRFVWGERRNGATNDENVLEGLQPHPNLKSLEIDGFRGICFPSWTSKMEVRDDIESRWIGLNNLMEIILTHCKECEEIPTLGHLPHLKSLYLNGLANVRSIGSSFYGINSLIRSTSNGEGKDKIVLFPALERLELNAMSNLREWVEVEFPSAAETQLHEVAVAELVLNICQYWNVQI</sequence>
<keyword evidence="11" id="KW-1185">Reference proteome</keyword>
<proteinExistence type="inferred from homology"/>
<keyword evidence="2" id="KW-0433">Leucine-rich repeat</keyword>
<evidence type="ECO:0000259" key="8">
    <source>
        <dbReference type="Pfam" id="PF23559"/>
    </source>
</evidence>
<dbReference type="PRINTS" id="PR00364">
    <property type="entry name" value="DISEASERSIST"/>
</dbReference>
<dbReference type="InterPro" id="IPR044974">
    <property type="entry name" value="Disease_R_plants"/>
</dbReference>
<comment type="similarity">
    <text evidence="1">Belongs to the disease resistance NB-LRR family.</text>
</comment>
<dbReference type="Gene3D" id="1.10.8.430">
    <property type="entry name" value="Helical domain of apoptotic protease-activating factors"/>
    <property type="match status" value="1"/>
</dbReference>
<dbReference type="OrthoDB" id="1896560at2759"/>
<gene>
    <name evidence="10" type="ORF">CDL12_24244</name>
</gene>
<feature type="domain" description="NB-ARC" evidence="7">
    <location>
        <begin position="1"/>
        <end position="146"/>
    </location>
</feature>
<evidence type="ECO:0000259" key="9">
    <source>
        <dbReference type="Pfam" id="PF25019"/>
    </source>
</evidence>
<feature type="domain" description="R13L1/DRL21-like LRR repeat region" evidence="9">
    <location>
        <begin position="475"/>
        <end position="609"/>
    </location>
</feature>
<keyword evidence="6" id="KW-0067">ATP-binding</keyword>
<dbReference type="SUPFAM" id="SSF52540">
    <property type="entry name" value="P-loop containing nucleoside triphosphate hydrolases"/>
    <property type="match status" value="1"/>
</dbReference>